<reference evidence="1" key="1">
    <citation type="submission" date="2021-02" db="EMBL/GenBank/DDBJ databases">
        <authorList>
            <person name="Cremers G."/>
            <person name="Picone N."/>
        </authorList>
    </citation>
    <scope>NUCLEOTIDE SEQUENCE</scope>
    <source>
        <strain evidence="1">PQ17</strain>
    </source>
</reference>
<dbReference type="AlphaFoldDB" id="A0A8J2BSR9"/>
<keyword evidence="2" id="KW-1185">Reference proteome</keyword>
<dbReference type="EMBL" id="CAJNOB010000015">
    <property type="protein sequence ID" value="CAF0697488.1"/>
    <property type="molecule type" value="Genomic_DNA"/>
</dbReference>
<dbReference type="Proteomes" id="UP000663859">
    <property type="component" value="Unassembled WGS sequence"/>
</dbReference>
<dbReference type="RefSeq" id="WP_174583193.1">
    <property type="nucleotide sequence ID" value="NZ_CAJNOB010000015.1"/>
</dbReference>
<comment type="caution">
    <text evidence="1">The sequence shown here is derived from an EMBL/GenBank/DDBJ whole genome shotgun (WGS) entry which is preliminary data.</text>
</comment>
<gene>
    <name evidence="1" type="ORF">MPNT_220017</name>
</gene>
<evidence type="ECO:0000313" key="2">
    <source>
        <dbReference type="Proteomes" id="UP000663859"/>
    </source>
</evidence>
<evidence type="ECO:0000313" key="1">
    <source>
        <dbReference type="EMBL" id="CAF0697488.1"/>
    </source>
</evidence>
<protein>
    <submittedName>
        <fullName evidence="1">Uncharacterized protein</fullName>
    </submittedName>
</protein>
<accession>A0A8J2BSR9</accession>
<name>A0A8J2BSR9_9BACT</name>
<sequence length="84" mass="9531">MERFGNLLTICGIQWNLLGKSQEQAKAIFADACKEIARACAESGRPLMIERWDLGKRKLTLESVNPVPDGLLFFPSPTPRRSRW</sequence>
<organism evidence="1 2">
    <name type="scientific">Candidatus Methylacidithermus pantelleriae</name>
    <dbReference type="NCBI Taxonomy" id="2744239"/>
    <lineage>
        <taxon>Bacteria</taxon>
        <taxon>Pseudomonadati</taxon>
        <taxon>Verrucomicrobiota</taxon>
        <taxon>Methylacidiphilae</taxon>
        <taxon>Methylacidiphilales</taxon>
        <taxon>Methylacidiphilaceae</taxon>
        <taxon>Candidatus Methylacidithermus</taxon>
    </lineage>
</organism>
<proteinExistence type="predicted"/>